<dbReference type="GO" id="GO:0000155">
    <property type="term" value="F:phosphorelay sensor kinase activity"/>
    <property type="evidence" value="ECO:0007669"/>
    <property type="project" value="InterPro"/>
</dbReference>
<dbReference type="PANTHER" id="PTHR43547:SF2">
    <property type="entry name" value="HYBRID SIGNAL TRANSDUCTION HISTIDINE KINASE C"/>
    <property type="match status" value="1"/>
</dbReference>
<dbReference type="InterPro" id="IPR005467">
    <property type="entry name" value="His_kinase_dom"/>
</dbReference>
<dbReference type="CDD" id="cd00082">
    <property type="entry name" value="HisKA"/>
    <property type="match status" value="1"/>
</dbReference>
<gene>
    <name evidence="3" type="ORF">MNBD_ACTINO01-684</name>
</gene>
<dbReference type="Pfam" id="PF02518">
    <property type="entry name" value="HATPase_c"/>
    <property type="match status" value="1"/>
</dbReference>
<dbReference type="PANTHER" id="PTHR43547">
    <property type="entry name" value="TWO-COMPONENT HISTIDINE KINASE"/>
    <property type="match status" value="1"/>
</dbReference>
<protein>
    <recommendedName>
        <fullName evidence="2">Histidine kinase domain-containing protein</fullName>
    </recommendedName>
</protein>
<dbReference type="InterPro" id="IPR036097">
    <property type="entry name" value="HisK_dim/P_sf"/>
</dbReference>
<dbReference type="InterPro" id="IPR004358">
    <property type="entry name" value="Sig_transdc_His_kin-like_C"/>
</dbReference>
<dbReference type="SUPFAM" id="SSF55874">
    <property type="entry name" value="ATPase domain of HSP90 chaperone/DNA topoisomerase II/histidine kinase"/>
    <property type="match status" value="1"/>
</dbReference>
<dbReference type="Gene3D" id="3.30.565.10">
    <property type="entry name" value="Histidine kinase-like ATPase, C-terminal domain"/>
    <property type="match status" value="1"/>
</dbReference>
<proteinExistence type="predicted"/>
<keyword evidence="1" id="KW-0597">Phosphoprotein</keyword>
<evidence type="ECO:0000313" key="3">
    <source>
        <dbReference type="EMBL" id="VAW03399.1"/>
    </source>
</evidence>
<dbReference type="InterPro" id="IPR003594">
    <property type="entry name" value="HATPase_dom"/>
</dbReference>
<dbReference type="InterPro" id="IPR003661">
    <property type="entry name" value="HisK_dim/P_dom"/>
</dbReference>
<evidence type="ECO:0000256" key="1">
    <source>
        <dbReference type="ARBA" id="ARBA00022553"/>
    </source>
</evidence>
<accession>A0A3B0SSE5</accession>
<dbReference type="SMART" id="SM00388">
    <property type="entry name" value="HisKA"/>
    <property type="match status" value="1"/>
</dbReference>
<dbReference type="Pfam" id="PF00512">
    <property type="entry name" value="HisKA"/>
    <property type="match status" value="1"/>
</dbReference>
<dbReference type="PROSITE" id="PS50109">
    <property type="entry name" value="HIS_KIN"/>
    <property type="match status" value="1"/>
</dbReference>
<feature type="domain" description="Histidine kinase" evidence="2">
    <location>
        <begin position="232"/>
        <end position="440"/>
    </location>
</feature>
<dbReference type="EMBL" id="UOEI01000365">
    <property type="protein sequence ID" value="VAW03399.1"/>
    <property type="molecule type" value="Genomic_DNA"/>
</dbReference>
<sequence length="470" mass="50725">MRRLLTSISIVIAVAGALVIVLVMISSVATEQGTSEVGREGQTAILAEATLSSASTTQNAAAFAVVLDKGRATGRVPEGVVEGALDTLRTTINEYESRASTLIARLDTTESGTITASSAVFLEEMRRVTDALSADAEVGTPRVPALDTNAYQDLEDGLVAVRDTRVREVLVAAENVGQVADAVRFLVVVVIPIGAMLLLRSVYRRRRERDALEAELEHQRELSTQKDEFLTNLSHELKTPLTGIYGFALALDEDGLDDPDLARELTGHIITEAGELSRMVDDLITAGQIETGNVGFIIDDVEVDAVVESVVEPYLRTGHTIDVVPGECTAEADPRRLQQIVRTLVSNAVCHGGPNIEIFSEYGVGMLSLFIMDDGDGIDESVRERLFEPYVHDGAEPLLAGSVGLGLAIARSLAVGMDGSLSYTRTNGLTYFVLKLPAHKVSRLRERVVGTERGDDTMYDTRKVAKLFSR</sequence>
<dbReference type="PRINTS" id="PR00344">
    <property type="entry name" value="BCTRLSENSOR"/>
</dbReference>
<dbReference type="AlphaFoldDB" id="A0A3B0SSE5"/>
<dbReference type="SUPFAM" id="SSF47384">
    <property type="entry name" value="Homodimeric domain of signal transducing histidine kinase"/>
    <property type="match status" value="1"/>
</dbReference>
<dbReference type="InterPro" id="IPR036890">
    <property type="entry name" value="HATPase_C_sf"/>
</dbReference>
<reference evidence="3" key="1">
    <citation type="submission" date="2018-06" db="EMBL/GenBank/DDBJ databases">
        <authorList>
            <person name="Zhirakovskaya E."/>
        </authorList>
    </citation>
    <scope>NUCLEOTIDE SEQUENCE</scope>
</reference>
<name>A0A3B0SSE5_9ZZZZ</name>
<organism evidence="3">
    <name type="scientific">hydrothermal vent metagenome</name>
    <dbReference type="NCBI Taxonomy" id="652676"/>
    <lineage>
        <taxon>unclassified sequences</taxon>
        <taxon>metagenomes</taxon>
        <taxon>ecological metagenomes</taxon>
    </lineage>
</organism>
<dbReference type="SMART" id="SM00387">
    <property type="entry name" value="HATPase_c"/>
    <property type="match status" value="1"/>
</dbReference>
<dbReference type="Gene3D" id="1.10.287.130">
    <property type="match status" value="1"/>
</dbReference>
<evidence type="ECO:0000259" key="2">
    <source>
        <dbReference type="PROSITE" id="PS50109"/>
    </source>
</evidence>